<proteinExistence type="predicted"/>
<dbReference type="AlphaFoldDB" id="A0A177CBV5"/>
<dbReference type="STRING" id="1460663.A0A177CBV5"/>
<dbReference type="Proteomes" id="UP000077069">
    <property type="component" value="Unassembled WGS sequence"/>
</dbReference>
<dbReference type="InterPro" id="IPR050464">
    <property type="entry name" value="Zeta_carotene_desat/Oxidored"/>
</dbReference>
<dbReference type="SUPFAM" id="SSF51905">
    <property type="entry name" value="FAD/NAD(P)-binding domain"/>
    <property type="match status" value="1"/>
</dbReference>
<dbReference type="RefSeq" id="XP_018035470.1">
    <property type="nucleotide sequence ID" value="XM_018175626.1"/>
</dbReference>
<keyword evidence="2" id="KW-1185">Reference proteome</keyword>
<evidence type="ECO:0000313" key="2">
    <source>
        <dbReference type="Proteomes" id="UP000077069"/>
    </source>
</evidence>
<sequence length="522" mass="57427">MERKRIAIVGSGISALSTLWTLRNTPHDVTLFEKADRLGGHTNTATWTSPLNALETTPVDTGFIVLNVATYPNFIAFLKELGVKTIASEMTFGVSRDNGAFEWSGTSLGALFAQRGNTLRPSFWRMIFDIVRFNMFSLDLLSSPAAPSNDLTIGEYLEREGYSDAFRDDYLIPMTACVWSTGPDKCALEFPALTLVRFMWNHHLLSTVAERPPWLTVEGGSKRYIDAALKECTGAKIKLSTPVESLKRVNGRVELVLGGKGEGRKEVFDEVVLACHGDQARSIVGDAATLEERDILGAFETTPNIAYLHSDLSLMPKRREAWAAWNYLTHSQPPSKSTDSSSGNLQSVCLTYNMNILQSLPKSTFDDVLVTLNPATPPSPALTQATYEYRHPLYNSRMVAAQEHLEQIQGKRGVWYAGAWTGYGFHEDGFSSGMKVGLRLGGNVPWEAKNAKFSRGTAPVLGWKDFVLRAVVMILQLYVSLIDLAVGGRGRTLRPQAVLQPIGNGVANGKKNRMANGKKKAC</sequence>
<dbReference type="GeneID" id="28759112"/>
<name>A0A177CBV5_9PLEO</name>
<dbReference type="FunFam" id="1.10.405.20:FF:000001">
    <property type="entry name" value="Amine oxidase"/>
    <property type="match status" value="1"/>
</dbReference>
<dbReference type="InterPro" id="IPR036188">
    <property type="entry name" value="FAD/NAD-bd_sf"/>
</dbReference>
<dbReference type="Gene3D" id="3.30.70.1990">
    <property type="match status" value="1"/>
</dbReference>
<dbReference type="EMBL" id="KV441553">
    <property type="protein sequence ID" value="OAG05105.1"/>
    <property type="molecule type" value="Genomic_DNA"/>
</dbReference>
<reference evidence="1 2" key="1">
    <citation type="submission" date="2016-05" db="EMBL/GenBank/DDBJ databases">
        <title>Comparative analysis of secretome profiles of manganese(II)-oxidizing ascomycete fungi.</title>
        <authorList>
            <consortium name="DOE Joint Genome Institute"/>
            <person name="Zeiner C.A."/>
            <person name="Purvine S.O."/>
            <person name="Zink E.M."/>
            <person name="Wu S."/>
            <person name="Pasa-Tolic L."/>
            <person name="Chaput D.L."/>
            <person name="Haridas S."/>
            <person name="Grigoriev I.V."/>
            <person name="Santelli C.M."/>
            <person name="Hansel C.M."/>
        </authorList>
    </citation>
    <scope>NUCLEOTIDE SEQUENCE [LARGE SCALE GENOMIC DNA]</scope>
    <source>
        <strain evidence="1 2">AP3s5-JAC2a</strain>
    </source>
</reference>
<dbReference type="GO" id="GO:0016491">
    <property type="term" value="F:oxidoreductase activity"/>
    <property type="evidence" value="ECO:0007669"/>
    <property type="project" value="TreeGrafter"/>
</dbReference>
<dbReference type="Gene3D" id="1.10.405.20">
    <property type="match status" value="1"/>
</dbReference>
<accession>A0A177CBV5</accession>
<organism evidence="1 2">
    <name type="scientific">Paraphaeosphaeria sporulosa</name>
    <dbReference type="NCBI Taxonomy" id="1460663"/>
    <lineage>
        <taxon>Eukaryota</taxon>
        <taxon>Fungi</taxon>
        <taxon>Dikarya</taxon>
        <taxon>Ascomycota</taxon>
        <taxon>Pezizomycotina</taxon>
        <taxon>Dothideomycetes</taxon>
        <taxon>Pleosporomycetidae</taxon>
        <taxon>Pleosporales</taxon>
        <taxon>Massarineae</taxon>
        <taxon>Didymosphaeriaceae</taxon>
        <taxon>Paraphaeosphaeria</taxon>
    </lineage>
</organism>
<gene>
    <name evidence="1" type="ORF">CC84DRAFT_1122081</name>
</gene>
<dbReference type="OrthoDB" id="5977668at2759"/>
<dbReference type="InParanoid" id="A0A177CBV5"/>
<protein>
    <submittedName>
        <fullName evidence="1">Amine oxidase-like protein</fullName>
    </submittedName>
</protein>
<evidence type="ECO:0000313" key="1">
    <source>
        <dbReference type="EMBL" id="OAG05105.1"/>
    </source>
</evidence>
<dbReference type="Pfam" id="PF13450">
    <property type="entry name" value="NAD_binding_8"/>
    <property type="match status" value="1"/>
</dbReference>
<dbReference type="PANTHER" id="PTHR42923">
    <property type="entry name" value="PROTOPORPHYRINOGEN OXIDASE"/>
    <property type="match status" value="1"/>
</dbReference>
<dbReference type="PANTHER" id="PTHR42923:SF17">
    <property type="entry name" value="AMINE OXIDASE DOMAIN-CONTAINING PROTEIN"/>
    <property type="match status" value="1"/>
</dbReference>
<dbReference type="Gene3D" id="3.50.50.60">
    <property type="entry name" value="FAD/NAD(P)-binding domain"/>
    <property type="match status" value="1"/>
</dbReference>